<name>A0AAD0HMV6_BACPU</name>
<gene>
    <name evidence="1" type="ORF">C5695_10440</name>
</gene>
<dbReference type="Proteomes" id="UP000264960">
    <property type="component" value="Chromosome"/>
</dbReference>
<accession>A0AAD0HMV6</accession>
<sequence length="75" mass="8689">MNYICEICSEGVEKYPLCLRLTEENAKSSEDRIEFNCCGKCAEELSEKIREKCEGMNIKKTLKVLGIEHIKPYKK</sequence>
<evidence type="ECO:0008006" key="3">
    <source>
        <dbReference type="Google" id="ProtNLM"/>
    </source>
</evidence>
<organism evidence="1 2">
    <name type="scientific">Bacillus pumilus</name>
    <name type="common">Bacillus mesentericus</name>
    <dbReference type="NCBI Taxonomy" id="1408"/>
    <lineage>
        <taxon>Bacteria</taxon>
        <taxon>Bacillati</taxon>
        <taxon>Bacillota</taxon>
        <taxon>Bacilli</taxon>
        <taxon>Bacillales</taxon>
        <taxon>Bacillaceae</taxon>
        <taxon>Bacillus</taxon>
    </lineage>
</organism>
<evidence type="ECO:0000313" key="2">
    <source>
        <dbReference type="Proteomes" id="UP000264960"/>
    </source>
</evidence>
<evidence type="ECO:0000313" key="1">
    <source>
        <dbReference type="EMBL" id="AVM24235.1"/>
    </source>
</evidence>
<reference evidence="1 2" key="1">
    <citation type="submission" date="2018-02" db="EMBL/GenBank/DDBJ databases">
        <title>The complete genome of two Bacillus pumilus strains from Cuatro Cienegas, Coahuila, Mexico.</title>
        <authorList>
            <person name="Zarza E."/>
            <person name="Alcaraz L.D."/>
            <person name="Aguilar-Salinas B."/>
            <person name="Islas A."/>
            <person name="Olmedo-Alvarez G."/>
        </authorList>
    </citation>
    <scope>NUCLEOTIDE SEQUENCE [LARGE SCALE GENOMIC DNA]</scope>
    <source>
        <strain evidence="1 2">145</strain>
    </source>
</reference>
<dbReference type="RefSeq" id="WP_117730666.1">
    <property type="nucleotide sequence ID" value="NZ_CP027116.1"/>
</dbReference>
<dbReference type="EMBL" id="CP027116">
    <property type="protein sequence ID" value="AVM24235.1"/>
    <property type="molecule type" value="Genomic_DNA"/>
</dbReference>
<dbReference type="AlphaFoldDB" id="A0AAD0HMV6"/>
<proteinExistence type="predicted"/>
<protein>
    <recommendedName>
        <fullName evidence="3">DUF2197 domain-containing protein</fullName>
    </recommendedName>
</protein>